<proteinExistence type="predicted"/>
<name>A0A562NMG7_9HYPH</name>
<dbReference type="Pfam" id="PF06299">
    <property type="entry name" value="DUF1045"/>
    <property type="match status" value="1"/>
</dbReference>
<reference evidence="1 2" key="1">
    <citation type="journal article" date="2015" name="Stand. Genomic Sci.">
        <title>Genomic Encyclopedia of Bacterial and Archaeal Type Strains, Phase III: the genomes of soil and plant-associated and newly described type strains.</title>
        <authorList>
            <person name="Whitman W.B."/>
            <person name="Woyke T."/>
            <person name="Klenk H.P."/>
            <person name="Zhou Y."/>
            <person name="Lilburn T.G."/>
            <person name="Beck B.J."/>
            <person name="De Vos P."/>
            <person name="Vandamme P."/>
            <person name="Eisen J.A."/>
            <person name="Garrity G."/>
            <person name="Hugenholtz P."/>
            <person name="Kyrpides N.C."/>
        </authorList>
    </citation>
    <scope>NUCLEOTIDE SEQUENCE [LARGE SCALE GENOMIC DNA]</scope>
    <source>
        <strain evidence="1 2">CGMCC 1.2546</strain>
    </source>
</reference>
<dbReference type="Gene3D" id="3.90.1140.10">
    <property type="entry name" value="Cyclic phosphodiesterase"/>
    <property type="match status" value="1"/>
</dbReference>
<dbReference type="NCBIfam" id="TIGR03223">
    <property type="entry name" value="Phn_opern_protn"/>
    <property type="match status" value="1"/>
</dbReference>
<accession>A0A562NMG7</accession>
<dbReference type="OrthoDB" id="4954742at2"/>
<keyword evidence="2" id="KW-1185">Reference proteome</keyword>
<dbReference type="EMBL" id="VLKT01000026">
    <property type="protein sequence ID" value="TWI33181.1"/>
    <property type="molecule type" value="Genomic_DNA"/>
</dbReference>
<dbReference type="AlphaFoldDB" id="A0A562NMG7"/>
<dbReference type="InterPro" id="IPR009389">
    <property type="entry name" value="DUF1045"/>
</dbReference>
<dbReference type="Proteomes" id="UP000317122">
    <property type="component" value="Unassembled WGS sequence"/>
</dbReference>
<sequence>MNSDLSSGIRYAIYYTPPENHALTRAAAAWLGRNAFSEASVAQTTVGTSDFALTAEPRRYGFHATIKAPFRLKAAYEVTDLDQAIERLVCTSAPCPIGPLRISTLGDFFALVPSSPTPALGELAARVVVEMDRFRAPMEEEERQRRLRTSLDEVEAANMAQWGYPYVLERFRFHMTLTGPVRPEFQEAVWKRLTDTFAPLLDEDFRLDALSLFSQESPKADFVVRSRFLLQAKARKVMA</sequence>
<comment type="caution">
    <text evidence="1">The sequence shown here is derived from an EMBL/GenBank/DDBJ whole genome shotgun (WGS) entry which is preliminary data.</text>
</comment>
<protein>
    <submittedName>
        <fullName evidence="1">Putative phosphonate metabolism protein</fullName>
    </submittedName>
</protein>
<evidence type="ECO:0000313" key="2">
    <source>
        <dbReference type="Proteomes" id="UP000317122"/>
    </source>
</evidence>
<evidence type="ECO:0000313" key="1">
    <source>
        <dbReference type="EMBL" id="TWI33181.1"/>
    </source>
</evidence>
<dbReference type="RefSeq" id="WP_145720240.1">
    <property type="nucleotide sequence ID" value="NZ_BSPF01000004.1"/>
</dbReference>
<gene>
    <name evidence="1" type="ORF">IQ26_04182</name>
</gene>
<organism evidence="1 2">
    <name type="scientific">Mesorhizobium tianshanense</name>
    <dbReference type="NCBI Taxonomy" id="39844"/>
    <lineage>
        <taxon>Bacteria</taxon>
        <taxon>Pseudomonadati</taxon>
        <taxon>Pseudomonadota</taxon>
        <taxon>Alphaproteobacteria</taxon>
        <taxon>Hyphomicrobiales</taxon>
        <taxon>Phyllobacteriaceae</taxon>
        <taxon>Mesorhizobium</taxon>
    </lineage>
</organism>
<dbReference type="PIRSF" id="PIRSF033328">
    <property type="entry name" value="Phest_Mll4975"/>
    <property type="match status" value="1"/>
</dbReference>